<comment type="caution">
    <text evidence="1">The sequence shown here is derived from an EMBL/GenBank/DDBJ whole genome shotgun (WGS) entry which is preliminary data.</text>
</comment>
<organism evidence="1 2">
    <name type="scientific">Comamonas faecalis</name>
    <dbReference type="NCBI Taxonomy" id="1387849"/>
    <lineage>
        <taxon>Bacteria</taxon>
        <taxon>Pseudomonadati</taxon>
        <taxon>Pseudomonadota</taxon>
        <taxon>Betaproteobacteria</taxon>
        <taxon>Burkholderiales</taxon>
        <taxon>Comamonadaceae</taxon>
        <taxon>Comamonas</taxon>
    </lineage>
</organism>
<dbReference type="InterPro" id="IPR011257">
    <property type="entry name" value="DNA_glycosylase"/>
</dbReference>
<dbReference type="SUPFAM" id="SSF48150">
    <property type="entry name" value="DNA-glycosylase"/>
    <property type="match status" value="1"/>
</dbReference>
<dbReference type="PANTHER" id="PTHR30037:SF3">
    <property type="entry name" value="BLR0857 PROTEIN"/>
    <property type="match status" value="1"/>
</dbReference>
<name>A0ABP7QQ70_9BURK</name>
<evidence type="ECO:0000313" key="1">
    <source>
        <dbReference type="EMBL" id="GAA3985127.1"/>
    </source>
</evidence>
<dbReference type="Gene3D" id="1.10.340.30">
    <property type="entry name" value="Hypothetical protein, domain 2"/>
    <property type="match status" value="1"/>
</dbReference>
<dbReference type="InterPro" id="IPR005019">
    <property type="entry name" value="Adenine_glyco"/>
</dbReference>
<gene>
    <name evidence="1" type="ORF">GCM10022279_05370</name>
</gene>
<dbReference type="Pfam" id="PF03352">
    <property type="entry name" value="Adenine_glyco"/>
    <property type="match status" value="1"/>
</dbReference>
<keyword evidence="2" id="KW-1185">Reference proteome</keyword>
<dbReference type="Proteomes" id="UP001501627">
    <property type="component" value="Unassembled WGS sequence"/>
</dbReference>
<sequence>MNHPADPQSLDHRWLHQTVRQRFGSDAALEDFLPTPLSADALRSKGDDRYLSAMSQRVFQAGMQHSVVDARWPAFEEAFAGFDPEAMSRMTAQEVEAHLRNRRIIRDRTKLLTIARNARFILDVRQEQGRGFGEWLADWPVTDIVGLWRVLAQRGARLGGRSGAGFLRLAGKDTFLLTSDVVARLQAGGVIARTPTTQRELQAVQAAFNALHAASGRPLCQLSALMALSINPEF</sequence>
<proteinExistence type="predicted"/>
<reference evidence="2" key="1">
    <citation type="journal article" date="2019" name="Int. J. Syst. Evol. Microbiol.">
        <title>The Global Catalogue of Microorganisms (GCM) 10K type strain sequencing project: providing services to taxonomists for standard genome sequencing and annotation.</title>
        <authorList>
            <consortium name="The Broad Institute Genomics Platform"/>
            <consortium name="The Broad Institute Genome Sequencing Center for Infectious Disease"/>
            <person name="Wu L."/>
            <person name="Ma J."/>
        </authorList>
    </citation>
    <scope>NUCLEOTIDE SEQUENCE [LARGE SCALE GENOMIC DNA]</scope>
    <source>
        <strain evidence="2">JCM 17561</strain>
    </source>
</reference>
<dbReference type="InterPro" id="IPR052891">
    <property type="entry name" value="DNA-3mA_glycosylase"/>
</dbReference>
<accession>A0ABP7QQ70</accession>
<evidence type="ECO:0000313" key="2">
    <source>
        <dbReference type="Proteomes" id="UP001501627"/>
    </source>
</evidence>
<protein>
    <submittedName>
        <fullName evidence="1">DNA-3-methyladenine glycosylase I</fullName>
    </submittedName>
</protein>
<dbReference type="PANTHER" id="PTHR30037">
    <property type="entry name" value="DNA-3-METHYLADENINE GLYCOSYLASE 1"/>
    <property type="match status" value="1"/>
</dbReference>
<dbReference type="EMBL" id="BAABBP010000003">
    <property type="protein sequence ID" value="GAA3985127.1"/>
    <property type="molecule type" value="Genomic_DNA"/>
</dbReference>
<dbReference type="RefSeq" id="WP_103044009.1">
    <property type="nucleotide sequence ID" value="NZ_BAABBP010000003.1"/>
</dbReference>